<feature type="transmembrane region" description="Helical" evidence="2">
    <location>
        <begin position="22"/>
        <end position="42"/>
    </location>
</feature>
<proteinExistence type="predicted"/>
<gene>
    <name evidence="4" type="primary">LOC120048871</name>
</gene>
<protein>
    <submittedName>
        <fullName evidence="4">Restin homolog isoform X1</fullName>
    </submittedName>
</protein>
<keyword evidence="2" id="KW-1133">Transmembrane helix</keyword>
<feature type="region of interest" description="Disordered" evidence="1">
    <location>
        <begin position="87"/>
        <end position="110"/>
    </location>
</feature>
<feature type="compositionally biased region" description="Basic and acidic residues" evidence="1">
    <location>
        <begin position="134"/>
        <end position="143"/>
    </location>
</feature>
<evidence type="ECO:0000256" key="2">
    <source>
        <dbReference type="SAM" id="Phobius"/>
    </source>
</evidence>
<sequence>MQNGHQHSGIQGNINVKSSMRAVSALVFLAVGVMVVLIYQAVRQELTLRGLKARALESSSQVKQKENDIVQVKMKIQKLNGELEPINTKRDELTKKKEQSAKATGEADKSLKTCHTEKADVEKKKTDASAALQKVKDDQEAQKKKAQEEIQALKQQILERDKALCAFVDQTNEEGRKLCGITEAPK</sequence>
<dbReference type="GeneID" id="120048871"/>
<feature type="region of interest" description="Disordered" evidence="1">
    <location>
        <begin position="122"/>
        <end position="143"/>
    </location>
</feature>
<keyword evidence="2" id="KW-0812">Transmembrane</keyword>
<dbReference type="KEGG" id="snh:120048871"/>
<accession>A0A8U0QWY7</accession>
<dbReference type="RefSeq" id="XP_038851097.1">
    <property type="nucleotide sequence ID" value="XM_038995169.1"/>
</dbReference>
<reference evidence="4" key="1">
    <citation type="submission" date="2025-08" db="UniProtKB">
        <authorList>
            <consortium name="RefSeq"/>
        </authorList>
    </citation>
    <scope>IDENTIFICATION</scope>
    <source>
        <tissue evidence="4">White muscle</tissue>
    </source>
</reference>
<dbReference type="AlphaFoldDB" id="A0A8U0QWY7"/>
<dbReference type="Proteomes" id="UP000808372">
    <property type="component" value="Chromosome 5"/>
</dbReference>
<evidence type="ECO:0000313" key="3">
    <source>
        <dbReference type="Proteomes" id="UP000808372"/>
    </source>
</evidence>
<evidence type="ECO:0000313" key="4">
    <source>
        <dbReference type="RefSeq" id="XP_038851097.1"/>
    </source>
</evidence>
<name>A0A8U0QWY7_SALNM</name>
<evidence type="ECO:0000256" key="1">
    <source>
        <dbReference type="SAM" id="MobiDB-lite"/>
    </source>
</evidence>
<keyword evidence="2" id="KW-0472">Membrane</keyword>
<organism evidence="3 4">
    <name type="scientific">Salvelinus namaycush</name>
    <name type="common">Lake trout</name>
    <name type="synonym">Salmo namaycush</name>
    <dbReference type="NCBI Taxonomy" id="8040"/>
    <lineage>
        <taxon>Eukaryota</taxon>
        <taxon>Metazoa</taxon>
        <taxon>Chordata</taxon>
        <taxon>Craniata</taxon>
        <taxon>Vertebrata</taxon>
        <taxon>Euteleostomi</taxon>
        <taxon>Actinopterygii</taxon>
        <taxon>Neopterygii</taxon>
        <taxon>Teleostei</taxon>
        <taxon>Protacanthopterygii</taxon>
        <taxon>Salmoniformes</taxon>
        <taxon>Salmonidae</taxon>
        <taxon>Salmoninae</taxon>
        <taxon>Salvelinus</taxon>
    </lineage>
</organism>
<keyword evidence="3" id="KW-1185">Reference proteome</keyword>